<gene>
    <name evidence="2" type="ORF">INT48_005721</name>
</gene>
<keyword evidence="1" id="KW-1133">Transmembrane helix</keyword>
<keyword evidence="3" id="KW-1185">Reference proteome</keyword>
<keyword evidence="1" id="KW-0472">Membrane</keyword>
<keyword evidence="1" id="KW-0812">Transmembrane</keyword>
<proteinExistence type="predicted"/>
<reference evidence="2" key="1">
    <citation type="submission" date="2021-01" db="EMBL/GenBank/DDBJ databases">
        <title>Metabolic potential, ecology and presence of endohyphal bacteria is reflected in genomic diversity of Mucoromycotina.</title>
        <authorList>
            <person name="Muszewska A."/>
            <person name="Okrasinska A."/>
            <person name="Steczkiewicz K."/>
            <person name="Drgas O."/>
            <person name="Orlowska M."/>
            <person name="Perlinska-Lenart U."/>
            <person name="Aleksandrzak-Piekarczyk T."/>
            <person name="Szatraj K."/>
            <person name="Zielenkiewicz U."/>
            <person name="Pilsyk S."/>
            <person name="Malc E."/>
            <person name="Mieczkowski P."/>
            <person name="Kruszewska J.S."/>
            <person name="Biernat P."/>
            <person name="Pawlowska J."/>
        </authorList>
    </citation>
    <scope>NUCLEOTIDE SEQUENCE</scope>
    <source>
        <strain evidence="2">WA0000018081</strain>
    </source>
</reference>
<accession>A0A8H7VXL4</accession>
<protein>
    <submittedName>
        <fullName evidence="2">Uncharacterized protein</fullName>
    </submittedName>
</protein>
<sequence length="638" mass="71129">MVYIVSQTAAVAIFTLTRLFYSSVLGYLVLILFNTLPGGSAARFWYEQPSLVSKITSLFDPFGPTGKRGIKTTNAIAMICTLLALALNILPTFLSKLSPISIQANIYETNSTLSPVSNIFIPTLTDINLPGLSDMLTSRNATNKFLCTYLRDGCLDAQNTPIAQINWDPVELEPIAFYHNDSDTPNDLTVSIDEAFGTTQQYMFIARQVFNSTSPFSGNYSTGQWKNNSLSGFYTTSSTTAILPFDFLQADQIFPMVTPDLADMLHQGKGNSMYMPTDGGVDRAERWVAVHRNVTLSSLLWQTVNAHQGTIGAEWQTSCFFCSLLDISPGSAQATSMQENLILSSETNNTHTFVVHSYVDNQVRLSTTLCLIQFHPTTEGVSYYCLHTYSQIWSVSHTQNPYEIISSYDVQNTEDLATNGSPFPLFPPPQLSNNRTYFPIVPVFQIRSKGQCDASWNFQTQTMRSWINDCARDSLGQVDTASINSIATNIWQLSSTITVGGFLVNATYYQNDIGILIGIPVIVIVLASVFLCIVLYVVTTLVTSSIHRRSLYETLRVVPSSSDPYNVRNMVLDIYPTNTLRLVDSIYDKKVAYLKLNNRLIVAQSEDHEVNTDDTSSMDINMSPNEIQKWSRQKLLNF</sequence>
<name>A0A8H7VXL4_9FUNG</name>
<feature type="transmembrane region" description="Helical" evidence="1">
    <location>
        <begin position="513"/>
        <end position="539"/>
    </location>
</feature>
<dbReference type="EMBL" id="JAEPRE010000112">
    <property type="protein sequence ID" value="KAG2232418.1"/>
    <property type="molecule type" value="Genomic_DNA"/>
</dbReference>
<evidence type="ECO:0000313" key="3">
    <source>
        <dbReference type="Proteomes" id="UP000613177"/>
    </source>
</evidence>
<evidence type="ECO:0000313" key="2">
    <source>
        <dbReference type="EMBL" id="KAG2232418.1"/>
    </source>
</evidence>
<feature type="transmembrane region" description="Helical" evidence="1">
    <location>
        <begin position="75"/>
        <end position="94"/>
    </location>
</feature>
<organism evidence="2 3">
    <name type="scientific">Thamnidium elegans</name>
    <dbReference type="NCBI Taxonomy" id="101142"/>
    <lineage>
        <taxon>Eukaryota</taxon>
        <taxon>Fungi</taxon>
        <taxon>Fungi incertae sedis</taxon>
        <taxon>Mucoromycota</taxon>
        <taxon>Mucoromycotina</taxon>
        <taxon>Mucoromycetes</taxon>
        <taxon>Mucorales</taxon>
        <taxon>Mucorineae</taxon>
        <taxon>Mucoraceae</taxon>
        <taxon>Thamnidium</taxon>
    </lineage>
</organism>
<comment type="caution">
    <text evidence="2">The sequence shown here is derived from an EMBL/GenBank/DDBJ whole genome shotgun (WGS) entry which is preliminary data.</text>
</comment>
<dbReference type="AlphaFoldDB" id="A0A8H7VXL4"/>
<dbReference type="Proteomes" id="UP000613177">
    <property type="component" value="Unassembled WGS sequence"/>
</dbReference>
<evidence type="ECO:0000256" key="1">
    <source>
        <dbReference type="SAM" id="Phobius"/>
    </source>
</evidence>